<gene>
    <name evidence="1" type="ORF">D358_01326</name>
</gene>
<comment type="caution">
    <text evidence="1">The sequence shown here is derived from an EMBL/GenBank/DDBJ whole genome shotgun (WGS) entry which is preliminary data.</text>
</comment>
<evidence type="ECO:0000313" key="2">
    <source>
        <dbReference type="Proteomes" id="UP000015750"/>
    </source>
</evidence>
<evidence type="ECO:0000313" key="1">
    <source>
        <dbReference type="EMBL" id="EPI09024.1"/>
    </source>
</evidence>
<name>A0ABC9TPK9_ENTFL</name>
<dbReference type="AlphaFoldDB" id="A0ABC9TPK9"/>
<dbReference type="Proteomes" id="UP000015750">
    <property type="component" value="Unassembled WGS sequence"/>
</dbReference>
<sequence length="42" mass="4726">MPNGVYPFLLLKDSTFSRKKATVSKCIDQKITSVSIVYLVYA</sequence>
<organism evidence="1 2">
    <name type="scientific">Enterococcus faecalis RP2S-4</name>
    <dbReference type="NCBI Taxonomy" id="1244145"/>
    <lineage>
        <taxon>Bacteria</taxon>
        <taxon>Bacillati</taxon>
        <taxon>Bacillota</taxon>
        <taxon>Bacilli</taxon>
        <taxon>Lactobacillales</taxon>
        <taxon>Enterococcaceae</taxon>
        <taxon>Enterococcus</taxon>
    </lineage>
</organism>
<dbReference type="EMBL" id="ATIR01000040">
    <property type="protein sequence ID" value="EPI09024.1"/>
    <property type="molecule type" value="Genomic_DNA"/>
</dbReference>
<proteinExistence type="predicted"/>
<accession>A0ABC9TPK9</accession>
<protein>
    <submittedName>
        <fullName evidence="1">Uncharacterized protein</fullName>
    </submittedName>
</protein>
<reference evidence="1 2" key="1">
    <citation type="submission" date="2013-06" db="EMBL/GenBank/DDBJ databases">
        <authorList>
            <person name="Weinstock G."/>
            <person name="Sodergren E."/>
            <person name="Lobos E.A."/>
            <person name="Fulton L."/>
            <person name="Fulton R."/>
            <person name="Courtney L."/>
            <person name="Fronick C."/>
            <person name="O'Laughlin M."/>
            <person name="Godfrey J."/>
            <person name="Wilson R.M."/>
            <person name="Miner T."/>
            <person name="Farmer C."/>
            <person name="Delehaunty K."/>
            <person name="Cordes M."/>
            <person name="Minx P."/>
            <person name="Tomlinson C."/>
            <person name="Chen J."/>
            <person name="Wollam A."/>
            <person name="Pepin K.H."/>
            <person name="Bhonagiri V."/>
            <person name="Zhang X."/>
            <person name="Warren W."/>
            <person name="Mitreva M."/>
            <person name="Mardis E.R."/>
            <person name="Wilson R.K."/>
        </authorList>
    </citation>
    <scope>NUCLEOTIDE SEQUENCE [LARGE SCALE GENOMIC DNA]</scope>
    <source>
        <strain evidence="1 2">RP2S-4</strain>
    </source>
</reference>